<dbReference type="RefSeq" id="WP_216957263.1">
    <property type="nucleotide sequence ID" value="NZ_JAHOPB010000001.1"/>
</dbReference>
<dbReference type="Pfam" id="PF07940">
    <property type="entry name" value="Hepar_II_III_C"/>
    <property type="match status" value="1"/>
</dbReference>
<dbReference type="PANTHER" id="PTHR39210">
    <property type="entry name" value="HEPARIN-SULFATE LYASE"/>
    <property type="match status" value="1"/>
</dbReference>
<proteinExistence type="predicted"/>
<feature type="domain" description="Heparinase II/III-like C-terminal" evidence="4">
    <location>
        <begin position="318"/>
        <end position="554"/>
    </location>
</feature>
<sequence length="560" mass="61697">MPARPSAAAKRERQAFGRWLLGSSLYSLTLGYNTPRSFFAVASDSWPGDPVLGQRLLQAGEFAAAGSVGTVLPESDDPPWQRPGAAPLWLDALNGFAWLRDLRDNGDPHGAMLAAKLVDDWTNREWRWSPVTWKRDVLAARMVAWIRHYEWLASAADPGFAARFVFSLGRQRVHLRRVARRGMVGHEAVAVYKALIFADLAFIRDGKHFEKSLDQSLSRLAKFVKRYVLHDGIVSERAPHLQLAVLRHLIDVRAALASAERRAPAELVAAIDRMAPMLRFFRHGDGGLSLFNGTWEGDRRLIDLVLARSGSGEVAPTMALASGFQRLSAGTSLVIADAGSPPGRGMDGIAHAGTLSFEMSAAHERLIVNCGTYPGAPRDWQHFMRFTAAHSTAVVDDVNSTEITNHGALEYRAGNVLIDRADDGGAQWLDMCHDGYRSLYGIIHRRRLWLSPDGGDLRGEDSFLGYEGRPVTVPDQRYIVRFHLHPTVKATLAQSGQAVLMRLPSGRGWRLRATGAGIGLAESIYLGEEGRVRRTEQIVLVGQVPPEGTTVKWALTRMEG</sequence>
<gene>
    <name evidence="5" type="ORF">KQ910_04420</name>
</gene>
<accession>A0ABS6IEG5</accession>
<evidence type="ECO:0000256" key="3">
    <source>
        <dbReference type="ARBA" id="ARBA00023239"/>
    </source>
</evidence>
<keyword evidence="2" id="KW-0574">Periplasm</keyword>
<evidence type="ECO:0000313" key="5">
    <source>
        <dbReference type="EMBL" id="MBU8872992.1"/>
    </source>
</evidence>
<comment type="caution">
    <text evidence="5">The sequence shown here is derived from an EMBL/GenBank/DDBJ whole genome shotgun (WGS) entry which is preliminary data.</text>
</comment>
<evidence type="ECO:0000259" key="4">
    <source>
        <dbReference type="Pfam" id="PF07940"/>
    </source>
</evidence>
<evidence type="ECO:0000256" key="2">
    <source>
        <dbReference type="ARBA" id="ARBA00022764"/>
    </source>
</evidence>
<keyword evidence="3" id="KW-0456">Lyase</keyword>
<organism evidence="5 6">
    <name type="scientific">Reyranella humidisoli</name>
    <dbReference type="NCBI Taxonomy" id="2849149"/>
    <lineage>
        <taxon>Bacteria</taxon>
        <taxon>Pseudomonadati</taxon>
        <taxon>Pseudomonadota</taxon>
        <taxon>Alphaproteobacteria</taxon>
        <taxon>Hyphomicrobiales</taxon>
        <taxon>Reyranellaceae</taxon>
        <taxon>Reyranella</taxon>
    </lineage>
</organism>
<dbReference type="InterPro" id="IPR012480">
    <property type="entry name" value="Hepar_II_III_C"/>
</dbReference>
<dbReference type="EMBL" id="JAHOPB010000001">
    <property type="protein sequence ID" value="MBU8872992.1"/>
    <property type="molecule type" value="Genomic_DNA"/>
</dbReference>
<reference evidence="5 6" key="1">
    <citation type="submission" date="2021-06" db="EMBL/GenBank/DDBJ databases">
        <authorList>
            <person name="Lee D.H."/>
        </authorList>
    </citation>
    <scope>NUCLEOTIDE SEQUENCE [LARGE SCALE GENOMIC DNA]</scope>
    <source>
        <strain evidence="5 6">MMS21-HV4-11</strain>
    </source>
</reference>
<keyword evidence="6" id="KW-1185">Reference proteome</keyword>
<evidence type="ECO:0000256" key="1">
    <source>
        <dbReference type="ARBA" id="ARBA00022729"/>
    </source>
</evidence>
<dbReference type="PANTHER" id="PTHR39210:SF1">
    <property type="entry name" value="HEPARIN-SULFATE LYASE"/>
    <property type="match status" value="1"/>
</dbReference>
<name>A0ABS6IEG5_9HYPH</name>
<keyword evidence="1" id="KW-0732">Signal</keyword>
<dbReference type="Proteomes" id="UP000727907">
    <property type="component" value="Unassembled WGS sequence"/>
</dbReference>
<evidence type="ECO:0000313" key="6">
    <source>
        <dbReference type="Proteomes" id="UP000727907"/>
    </source>
</evidence>
<protein>
    <submittedName>
        <fullName evidence="5">Heparinase II/III family protein</fullName>
    </submittedName>
</protein>